<feature type="region of interest" description="Disordered" evidence="2">
    <location>
        <begin position="1"/>
        <end position="61"/>
    </location>
</feature>
<dbReference type="PANTHER" id="PTHR46910:SF17">
    <property type="entry name" value="SCFA-RELATED"/>
    <property type="match status" value="1"/>
</dbReference>
<comment type="caution">
    <text evidence="4">The sequence shown here is derived from an EMBL/GenBank/DDBJ whole genome shotgun (WGS) entry which is preliminary data.</text>
</comment>
<sequence>MAERSRLNHKRMHREKVAEKSTAADGPPDIQKYSQFGSRSFDHGQETRTTPMLPTSNATPRQRVADSSSMDFARIVIGGANSFDAGEDLAMPDDVTHQGASSPEFGLLTMALYPRIVFDVAIDAYFERCDWFVMLMHRPSFTYNTALILDRSAWQQREVCDVVLVLTVTLLGINCAQHDSSWPGHGILASHSLNANSVVQSLLREIGIHFYEVLSKPQIQSFQILMLLTIFHTYFGSFQFAWNISGVPARVASGLGLHREKMEGMDEMTRQVGVRCWNHALVGELFASMIYGRSSTLNPKHTHFRKVERLQDEPSLQSTDSTFSILDEGKDISIVTFHELKFKLYSVVWEISQMFDSLHLGQSISVKDLRALIFAVKNADENLQKYRDNLPEVFKPYHYGPQTQIEPFRVNWPSATVKGPDARTMIALQSTVLQVLHDSAIIFVHRPLLECRIASPGPNHVLLPDDVPDSLRICVEAALRISQTDIRNFNHHLALSFLLLQQFAAGVILCVPALCLPYSEISNDAKAGVLRIISASRTFKSINTVARHADYLLTNLYERTMRREMDIALKSKEQPERGPLPRNDSADDGIQIQASYRRSHYCDSTSMQVSQDSGIIESPNHLIISESGITTHVGSTAEVFHQDFNSPDDITMSFLQLGTNRSDHAIDTSLNEDLEDAFGAFQQSKCSETIRRNYLDFVY</sequence>
<dbReference type="Pfam" id="PF04082">
    <property type="entry name" value="Fungal_trans"/>
    <property type="match status" value="1"/>
</dbReference>
<evidence type="ECO:0000313" key="5">
    <source>
        <dbReference type="Proteomes" id="UP001358417"/>
    </source>
</evidence>
<evidence type="ECO:0000256" key="1">
    <source>
        <dbReference type="ARBA" id="ARBA00023242"/>
    </source>
</evidence>
<proteinExistence type="predicted"/>
<evidence type="ECO:0000259" key="3">
    <source>
        <dbReference type="Pfam" id="PF04082"/>
    </source>
</evidence>
<dbReference type="Proteomes" id="UP001358417">
    <property type="component" value="Unassembled WGS sequence"/>
</dbReference>
<keyword evidence="5" id="KW-1185">Reference proteome</keyword>
<feature type="compositionally biased region" description="Polar residues" evidence="2">
    <location>
        <begin position="47"/>
        <end position="61"/>
    </location>
</feature>
<dbReference type="CDD" id="cd12148">
    <property type="entry name" value="fungal_TF_MHR"/>
    <property type="match status" value="1"/>
</dbReference>
<dbReference type="GO" id="GO:0003677">
    <property type="term" value="F:DNA binding"/>
    <property type="evidence" value="ECO:0007669"/>
    <property type="project" value="InterPro"/>
</dbReference>
<dbReference type="InterPro" id="IPR007219">
    <property type="entry name" value="XnlR_reg_dom"/>
</dbReference>
<reference evidence="4 5" key="1">
    <citation type="submission" date="2023-08" db="EMBL/GenBank/DDBJ databases">
        <title>Black Yeasts Isolated from many extreme environments.</title>
        <authorList>
            <person name="Coleine C."/>
            <person name="Stajich J.E."/>
            <person name="Selbmann L."/>
        </authorList>
    </citation>
    <scope>NUCLEOTIDE SEQUENCE [LARGE SCALE GENOMIC DNA]</scope>
    <source>
        <strain evidence="4 5">CCFEE 5792</strain>
    </source>
</reference>
<accession>A0AAV9NB01</accession>
<name>A0AAV9NB01_9EURO</name>
<dbReference type="GO" id="GO:0008270">
    <property type="term" value="F:zinc ion binding"/>
    <property type="evidence" value="ECO:0007669"/>
    <property type="project" value="InterPro"/>
</dbReference>
<evidence type="ECO:0000256" key="2">
    <source>
        <dbReference type="SAM" id="MobiDB-lite"/>
    </source>
</evidence>
<dbReference type="GO" id="GO:0003700">
    <property type="term" value="F:DNA-binding transcription factor activity"/>
    <property type="evidence" value="ECO:0007669"/>
    <property type="project" value="InterPro"/>
</dbReference>
<gene>
    <name evidence="4" type="ORF">LTR84_001646</name>
</gene>
<dbReference type="InterPro" id="IPR050987">
    <property type="entry name" value="AtrR-like"/>
</dbReference>
<dbReference type="RefSeq" id="XP_064706810.1">
    <property type="nucleotide sequence ID" value="XM_064845265.1"/>
</dbReference>
<dbReference type="GO" id="GO:0006351">
    <property type="term" value="P:DNA-templated transcription"/>
    <property type="evidence" value="ECO:0007669"/>
    <property type="project" value="InterPro"/>
</dbReference>
<dbReference type="PANTHER" id="PTHR46910">
    <property type="entry name" value="TRANSCRIPTION FACTOR PDR1"/>
    <property type="match status" value="1"/>
</dbReference>
<organism evidence="4 5">
    <name type="scientific">Exophiala bonariae</name>
    <dbReference type="NCBI Taxonomy" id="1690606"/>
    <lineage>
        <taxon>Eukaryota</taxon>
        <taxon>Fungi</taxon>
        <taxon>Dikarya</taxon>
        <taxon>Ascomycota</taxon>
        <taxon>Pezizomycotina</taxon>
        <taxon>Eurotiomycetes</taxon>
        <taxon>Chaetothyriomycetidae</taxon>
        <taxon>Chaetothyriales</taxon>
        <taxon>Herpotrichiellaceae</taxon>
        <taxon>Exophiala</taxon>
    </lineage>
</organism>
<dbReference type="AlphaFoldDB" id="A0AAV9NB01"/>
<dbReference type="GeneID" id="89969862"/>
<evidence type="ECO:0000313" key="4">
    <source>
        <dbReference type="EMBL" id="KAK5053685.1"/>
    </source>
</evidence>
<protein>
    <recommendedName>
        <fullName evidence="3">Xylanolytic transcriptional activator regulatory domain-containing protein</fullName>
    </recommendedName>
</protein>
<dbReference type="EMBL" id="JAVRRD010000011">
    <property type="protein sequence ID" value="KAK5053685.1"/>
    <property type="molecule type" value="Genomic_DNA"/>
</dbReference>
<keyword evidence="1" id="KW-0539">Nucleus</keyword>
<feature type="region of interest" description="Disordered" evidence="2">
    <location>
        <begin position="569"/>
        <end position="588"/>
    </location>
</feature>
<feature type="domain" description="Xylanolytic transcriptional activator regulatory" evidence="3">
    <location>
        <begin position="122"/>
        <end position="305"/>
    </location>
</feature>